<protein>
    <recommendedName>
        <fullName evidence="4">Membrane protein NosY</fullName>
    </recommendedName>
</protein>
<reference evidence="2 3" key="1">
    <citation type="submission" date="2012-05" db="EMBL/GenBank/DDBJ databases">
        <title>The Genome Sequence of Sutterella wadsworthensis 2_1_59BFAA.</title>
        <authorList>
            <consortium name="The Broad Institute Genome Sequencing Platform"/>
            <person name="Earl A."/>
            <person name="Ward D."/>
            <person name="Feldgarden M."/>
            <person name="Gevers D."/>
            <person name="Daigneault M."/>
            <person name="Strauss J."/>
            <person name="Allen-Vercoe E."/>
            <person name="Walker B."/>
            <person name="Young S.K."/>
            <person name="Zeng Q."/>
            <person name="Gargeya S."/>
            <person name="Fitzgerald M."/>
            <person name="Haas B."/>
            <person name="Abouelleil A."/>
            <person name="Alvarado L."/>
            <person name="Arachchi H.M."/>
            <person name="Berlin A.M."/>
            <person name="Chapman S.B."/>
            <person name="Goldberg J."/>
            <person name="Griggs A."/>
            <person name="Gujja S."/>
            <person name="Hansen M."/>
            <person name="Howarth C."/>
            <person name="Imamovic A."/>
            <person name="Larimer J."/>
            <person name="McCowen C."/>
            <person name="Montmayeur A."/>
            <person name="Murphy C."/>
            <person name="Neiman D."/>
            <person name="Pearson M."/>
            <person name="Priest M."/>
            <person name="Roberts A."/>
            <person name="Saif S."/>
            <person name="Shea T."/>
            <person name="Sisk P."/>
            <person name="Sykes S."/>
            <person name="Wortman J."/>
            <person name="Nusbaum C."/>
            <person name="Birren B."/>
        </authorList>
    </citation>
    <scope>NUCLEOTIDE SEQUENCE [LARGE SCALE GENOMIC DNA]</scope>
    <source>
        <strain evidence="2 3">2_1_59BFAA</strain>
    </source>
</reference>
<comment type="caution">
    <text evidence="2">The sequence shown here is derived from an EMBL/GenBank/DDBJ whole genome shotgun (WGS) entry which is preliminary data.</text>
</comment>
<keyword evidence="1" id="KW-0812">Transmembrane</keyword>
<feature type="transmembrane region" description="Helical" evidence="1">
    <location>
        <begin position="257"/>
        <end position="279"/>
    </location>
</feature>
<keyword evidence="1" id="KW-1133">Transmembrane helix</keyword>
<evidence type="ECO:0000313" key="3">
    <source>
        <dbReference type="Proteomes" id="UP000005835"/>
    </source>
</evidence>
<dbReference type="PATRIC" id="fig|742823.3.peg.994"/>
<dbReference type="Pfam" id="PF12679">
    <property type="entry name" value="ABC2_membrane_2"/>
    <property type="match status" value="1"/>
</dbReference>
<evidence type="ECO:0008006" key="4">
    <source>
        <dbReference type="Google" id="ProtNLM"/>
    </source>
</evidence>
<dbReference type="Proteomes" id="UP000005835">
    <property type="component" value="Unassembled WGS sequence"/>
</dbReference>
<dbReference type="GO" id="GO:0005886">
    <property type="term" value="C:plasma membrane"/>
    <property type="evidence" value="ECO:0007669"/>
    <property type="project" value="UniProtKB-SubCell"/>
</dbReference>
<accession>K1JXQ7</accession>
<proteinExistence type="predicted"/>
<evidence type="ECO:0000313" key="2">
    <source>
        <dbReference type="EMBL" id="EKB31398.1"/>
    </source>
</evidence>
<dbReference type="GO" id="GO:0140359">
    <property type="term" value="F:ABC-type transporter activity"/>
    <property type="evidence" value="ECO:0007669"/>
    <property type="project" value="InterPro"/>
</dbReference>
<keyword evidence="3" id="KW-1185">Reference proteome</keyword>
<feature type="transmembrane region" description="Helical" evidence="1">
    <location>
        <begin position="193"/>
        <end position="216"/>
    </location>
</feature>
<organism evidence="2 3">
    <name type="scientific">Sutterella wadsworthensis 2_1_59BFAA</name>
    <dbReference type="NCBI Taxonomy" id="742823"/>
    <lineage>
        <taxon>Bacteria</taxon>
        <taxon>Pseudomonadati</taxon>
        <taxon>Pseudomonadota</taxon>
        <taxon>Betaproteobacteria</taxon>
        <taxon>Burkholderiales</taxon>
        <taxon>Sutterellaceae</taxon>
        <taxon>Sutterella</taxon>
    </lineage>
</organism>
<feature type="transmembrane region" description="Helical" evidence="1">
    <location>
        <begin position="75"/>
        <end position="96"/>
    </location>
</feature>
<feature type="transmembrane region" description="Helical" evidence="1">
    <location>
        <begin position="156"/>
        <end position="181"/>
    </location>
</feature>
<dbReference type="STRING" id="742823.HMPREF9465_01009"/>
<dbReference type="EMBL" id="ADMG01000027">
    <property type="protein sequence ID" value="EKB31398.1"/>
    <property type="molecule type" value="Genomic_DNA"/>
</dbReference>
<feature type="transmembrane region" description="Helical" evidence="1">
    <location>
        <begin position="37"/>
        <end position="63"/>
    </location>
</feature>
<dbReference type="AlphaFoldDB" id="K1JXQ7"/>
<sequence length="283" mass="29723">MTSSTSSAIGTGSRIGALATVSIVAGKEFRDCLRSRWLVFGSALFAILGLAVFFGTAAIGGTLQYQPLPSVMNSLLSLTVFLLPLLALLLSYDAFVGEAESGTLLLMLTYPLSRLQWLAGKALGQGAALLLVLVLGFAVLPLIQAFLPVPYGMGELLSSLCVLVLSGWALGLLFMLAAYWVSLSVRHKAQALALLLVVWFVAVLLYDLGLLVVTVAGADVLGRGTLTALMLANPASVFRLLNQSVIGVLSFEVPSAAVLSGILAAWIAVLFAICARTLAVRRL</sequence>
<keyword evidence="1" id="KW-0472">Membrane</keyword>
<dbReference type="PANTHER" id="PTHR43471">
    <property type="entry name" value="ABC TRANSPORTER PERMEASE"/>
    <property type="match status" value="1"/>
</dbReference>
<dbReference type="eggNOG" id="COG1277">
    <property type="taxonomic scope" value="Bacteria"/>
</dbReference>
<evidence type="ECO:0000256" key="1">
    <source>
        <dbReference type="SAM" id="Phobius"/>
    </source>
</evidence>
<dbReference type="OrthoDB" id="9805862at2"/>
<name>K1JXQ7_9BURK</name>
<dbReference type="PANTHER" id="PTHR43471:SF1">
    <property type="entry name" value="ABC TRANSPORTER PERMEASE PROTEIN NOSY-RELATED"/>
    <property type="match status" value="1"/>
</dbReference>
<dbReference type="RefSeq" id="WP_005434743.1">
    <property type="nucleotide sequence ID" value="NZ_JH815515.1"/>
</dbReference>
<feature type="transmembrane region" description="Helical" evidence="1">
    <location>
        <begin position="117"/>
        <end position="144"/>
    </location>
</feature>
<dbReference type="HOGENOM" id="CLU_071765_1_0_4"/>
<gene>
    <name evidence="2" type="ORF">HMPREF9465_01009</name>
</gene>